<keyword evidence="4" id="KW-0963">Cytoplasm</keyword>
<dbReference type="GO" id="GO:0002949">
    <property type="term" value="P:tRNA threonylcarbamoyladenosine modification"/>
    <property type="evidence" value="ECO:0007669"/>
    <property type="project" value="InterPro"/>
</dbReference>
<dbReference type="EMBL" id="LCFB01000048">
    <property type="protein sequence ID" value="KKS83169.1"/>
    <property type="molecule type" value="Genomic_DNA"/>
</dbReference>
<evidence type="ECO:0000256" key="1">
    <source>
        <dbReference type="ARBA" id="ARBA00004496"/>
    </source>
</evidence>
<comment type="caution">
    <text evidence="11">The sequence shown here is derived from an EMBL/GenBank/DDBJ whole genome shotgun (WGS) entry which is preliminary data.</text>
</comment>
<dbReference type="PANTHER" id="PTHR33540:SF2">
    <property type="entry name" value="TRNA THREONYLCARBAMOYLADENOSINE BIOSYNTHESIS PROTEIN TSAE"/>
    <property type="match status" value="1"/>
</dbReference>
<keyword evidence="9" id="KW-0460">Magnesium</keyword>
<evidence type="ECO:0000313" key="12">
    <source>
        <dbReference type="Proteomes" id="UP000034543"/>
    </source>
</evidence>
<sequence length="67" mass="7378">MQPGQATILTLSGELGSGKTTFVQGLANGLGLAHRLVSPTFIMVKHYPLTNSKFKLFFHLDLYRVQS</sequence>
<evidence type="ECO:0000256" key="9">
    <source>
        <dbReference type="ARBA" id="ARBA00022842"/>
    </source>
</evidence>
<evidence type="ECO:0000256" key="4">
    <source>
        <dbReference type="ARBA" id="ARBA00022490"/>
    </source>
</evidence>
<dbReference type="Proteomes" id="UP000034543">
    <property type="component" value="Unassembled WGS sequence"/>
</dbReference>
<dbReference type="AlphaFoldDB" id="A0A0G1CCQ4"/>
<comment type="subcellular location">
    <subcellularLocation>
        <location evidence="1">Cytoplasm</location>
    </subcellularLocation>
</comment>
<keyword evidence="6" id="KW-0479">Metal-binding</keyword>
<accession>A0A0G1CCQ4</accession>
<dbReference type="Pfam" id="PF02367">
    <property type="entry name" value="TsaE"/>
    <property type="match status" value="1"/>
</dbReference>
<evidence type="ECO:0000256" key="10">
    <source>
        <dbReference type="ARBA" id="ARBA00032441"/>
    </source>
</evidence>
<dbReference type="PATRIC" id="fig|1618436.3.peg.1539"/>
<reference evidence="11 12" key="1">
    <citation type="journal article" date="2015" name="Nature">
        <title>rRNA introns, odd ribosomes, and small enigmatic genomes across a large radiation of phyla.</title>
        <authorList>
            <person name="Brown C.T."/>
            <person name="Hug L.A."/>
            <person name="Thomas B.C."/>
            <person name="Sharon I."/>
            <person name="Castelle C.J."/>
            <person name="Singh A."/>
            <person name="Wilkins M.J."/>
            <person name="Williams K.H."/>
            <person name="Banfield J.F."/>
        </authorList>
    </citation>
    <scope>NUCLEOTIDE SEQUENCE [LARGE SCALE GENOMIC DNA]</scope>
</reference>
<evidence type="ECO:0000256" key="8">
    <source>
        <dbReference type="ARBA" id="ARBA00022840"/>
    </source>
</evidence>
<evidence type="ECO:0000256" key="7">
    <source>
        <dbReference type="ARBA" id="ARBA00022741"/>
    </source>
</evidence>
<dbReference type="SUPFAM" id="SSF52540">
    <property type="entry name" value="P-loop containing nucleoside triphosphate hydrolases"/>
    <property type="match status" value="1"/>
</dbReference>
<proteinExistence type="inferred from homology"/>
<feature type="non-terminal residue" evidence="11">
    <location>
        <position position="67"/>
    </location>
</feature>
<organism evidence="11 12">
    <name type="scientific">Candidatus Gottesmanbacteria bacterium GW2011_GWA1_43_11</name>
    <dbReference type="NCBI Taxonomy" id="1618436"/>
    <lineage>
        <taxon>Bacteria</taxon>
        <taxon>Candidatus Gottesmaniibacteriota</taxon>
    </lineage>
</organism>
<dbReference type="InterPro" id="IPR003442">
    <property type="entry name" value="T6A_TsaE"/>
</dbReference>
<name>A0A0G1CCQ4_9BACT</name>
<evidence type="ECO:0000256" key="5">
    <source>
        <dbReference type="ARBA" id="ARBA00022694"/>
    </source>
</evidence>
<evidence type="ECO:0000256" key="6">
    <source>
        <dbReference type="ARBA" id="ARBA00022723"/>
    </source>
</evidence>
<gene>
    <name evidence="11" type="ORF">UV59_C0048G0008</name>
</gene>
<dbReference type="NCBIfam" id="TIGR00150">
    <property type="entry name" value="T6A_YjeE"/>
    <property type="match status" value="1"/>
</dbReference>
<dbReference type="GO" id="GO:0046872">
    <property type="term" value="F:metal ion binding"/>
    <property type="evidence" value="ECO:0007669"/>
    <property type="project" value="UniProtKB-KW"/>
</dbReference>
<dbReference type="GO" id="GO:0005524">
    <property type="term" value="F:ATP binding"/>
    <property type="evidence" value="ECO:0007669"/>
    <property type="project" value="UniProtKB-KW"/>
</dbReference>
<keyword evidence="5" id="KW-0819">tRNA processing</keyword>
<protein>
    <recommendedName>
        <fullName evidence="3">tRNA threonylcarbamoyladenosine biosynthesis protein TsaE</fullName>
    </recommendedName>
    <alternativeName>
        <fullName evidence="10">t(6)A37 threonylcarbamoyladenosine biosynthesis protein TsaE</fullName>
    </alternativeName>
</protein>
<evidence type="ECO:0000256" key="3">
    <source>
        <dbReference type="ARBA" id="ARBA00019010"/>
    </source>
</evidence>
<keyword evidence="7" id="KW-0547">Nucleotide-binding</keyword>
<dbReference type="PANTHER" id="PTHR33540">
    <property type="entry name" value="TRNA THREONYLCARBAMOYLADENOSINE BIOSYNTHESIS PROTEIN TSAE"/>
    <property type="match status" value="1"/>
</dbReference>
<dbReference type="GO" id="GO:0005737">
    <property type="term" value="C:cytoplasm"/>
    <property type="evidence" value="ECO:0007669"/>
    <property type="project" value="UniProtKB-SubCell"/>
</dbReference>
<evidence type="ECO:0000256" key="2">
    <source>
        <dbReference type="ARBA" id="ARBA00007599"/>
    </source>
</evidence>
<dbReference type="InterPro" id="IPR027417">
    <property type="entry name" value="P-loop_NTPase"/>
</dbReference>
<keyword evidence="8" id="KW-0067">ATP-binding</keyword>
<evidence type="ECO:0000313" key="11">
    <source>
        <dbReference type="EMBL" id="KKS83169.1"/>
    </source>
</evidence>
<comment type="similarity">
    <text evidence="2">Belongs to the TsaE family.</text>
</comment>
<dbReference type="STRING" id="1618436.UV59_C0048G0008"/>
<dbReference type="Gene3D" id="3.40.50.300">
    <property type="entry name" value="P-loop containing nucleotide triphosphate hydrolases"/>
    <property type="match status" value="1"/>
</dbReference>